<evidence type="ECO:0000313" key="1">
    <source>
        <dbReference type="EMBL" id="KAF3768338.1"/>
    </source>
</evidence>
<accession>A0A9P4Y886</accession>
<keyword evidence="2" id="KW-1185">Reference proteome</keyword>
<comment type="caution">
    <text evidence="1">The sequence shown here is derived from an EMBL/GenBank/DDBJ whole genome shotgun (WGS) entry which is preliminary data.</text>
</comment>
<dbReference type="AlphaFoldDB" id="A0A9P4Y886"/>
<evidence type="ECO:0000313" key="2">
    <source>
        <dbReference type="Proteomes" id="UP000803844"/>
    </source>
</evidence>
<protein>
    <submittedName>
        <fullName evidence="1">Uncharacterized protein</fullName>
    </submittedName>
</protein>
<dbReference type="RefSeq" id="XP_040779299.1">
    <property type="nucleotide sequence ID" value="XM_040925420.1"/>
</dbReference>
<reference evidence="1" key="1">
    <citation type="journal article" date="2020" name="Phytopathology">
        <title>Genome sequence of the chestnut blight fungus Cryphonectria parasitica EP155: A fundamental resource for an archetypical invasive plant pathogen.</title>
        <authorList>
            <person name="Crouch J.A."/>
            <person name="Dawe A."/>
            <person name="Aerts A."/>
            <person name="Barry K."/>
            <person name="Churchill A.C.L."/>
            <person name="Grimwood J."/>
            <person name="Hillman B."/>
            <person name="Milgroom M.G."/>
            <person name="Pangilinan J."/>
            <person name="Smith M."/>
            <person name="Salamov A."/>
            <person name="Schmutz J."/>
            <person name="Yadav J."/>
            <person name="Grigoriev I.V."/>
            <person name="Nuss D."/>
        </authorList>
    </citation>
    <scope>NUCLEOTIDE SEQUENCE</scope>
    <source>
        <strain evidence="1">EP155</strain>
    </source>
</reference>
<dbReference type="GeneID" id="63842549"/>
<organism evidence="1 2">
    <name type="scientific">Cryphonectria parasitica (strain ATCC 38755 / EP155)</name>
    <dbReference type="NCBI Taxonomy" id="660469"/>
    <lineage>
        <taxon>Eukaryota</taxon>
        <taxon>Fungi</taxon>
        <taxon>Dikarya</taxon>
        <taxon>Ascomycota</taxon>
        <taxon>Pezizomycotina</taxon>
        <taxon>Sordariomycetes</taxon>
        <taxon>Sordariomycetidae</taxon>
        <taxon>Diaporthales</taxon>
        <taxon>Cryphonectriaceae</taxon>
        <taxon>Cryphonectria-Endothia species complex</taxon>
        <taxon>Cryphonectria</taxon>
    </lineage>
</organism>
<name>A0A9P4Y886_CRYP1</name>
<gene>
    <name evidence="1" type="ORF">M406DRAFT_71391</name>
</gene>
<dbReference type="Proteomes" id="UP000803844">
    <property type="component" value="Unassembled WGS sequence"/>
</dbReference>
<dbReference type="EMBL" id="MU032345">
    <property type="protein sequence ID" value="KAF3768338.1"/>
    <property type="molecule type" value="Genomic_DNA"/>
</dbReference>
<sequence>MNKKEGQIAIIMKMNKMKRKGRKKKALILDKKWGQMAMDMKETLPVRAHRAPWIIRGSMHLQKEVMVFMASERDDLYDLRLQDSNEIEIEYAGFELPDNSPLVKELEKDMS</sequence>
<proteinExistence type="predicted"/>